<evidence type="ECO:0000256" key="2">
    <source>
        <dbReference type="SAM" id="SignalP"/>
    </source>
</evidence>
<evidence type="ECO:0008006" key="5">
    <source>
        <dbReference type="Google" id="ProtNLM"/>
    </source>
</evidence>
<dbReference type="InterPro" id="IPR011659">
    <property type="entry name" value="WD40"/>
</dbReference>
<dbReference type="InterPro" id="IPR011042">
    <property type="entry name" value="6-blade_b-propeller_TolB-like"/>
</dbReference>
<comment type="similarity">
    <text evidence="1">Belongs to the TolB family.</text>
</comment>
<name>A0A847S311_9BACT</name>
<accession>A0A847S311</accession>
<keyword evidence="2" id="KW-0732">Signal</keyword>
<dbReference type="SUPFAM" id="SSF82171">
    <property type="entry name" value="DPP6 N-terminal domain-like"/>
    <property type="match status" value="1"/>
</dbReference>
<organism evidence="3 4">
    <name type="scientific">Chitinophaga varians</name>
    <dbReference type="NCBI Taxonomy" id="2202339"/>
    <lineage>
        <taxon>Bacteria</taxon>
        <taxon>Pseudomonadati</taxon>
        <taxon>Bacteroidota</taxon>
        <taxon>Chitinophagia</taxon>
        <taxon>Chitinophagales</taxon>
        <taxon>Chitinophagaceae</taxon>
        <taxon>Chitinophaga</taxon>
    </lineage>
</organism>
<proteinExistence type="inferred from homology"/>
<dbReference type="PANTHER" id="PTHR36842:SF1">
    <property type="entry name" value="PROTEIN TOLB"/>
    <property type="match status" value="1"/>
</dbReference>
<feature type="signal peptide" evidence="2">
    <location>
        <begin position="1"/>
        <end position="21"/>
    </location>
</feature>
<dbReference type="Gene3D" id="2.120.10.30">
    <property type="entry name" value="TolB, C-terminal domain"/>
    <property type="match status" value="1"/>
</dbReference>
<dbReference type="PANTHER" id="PTHR36842">
    <property type="entry name" value="PROTEIN TOLB HOMOLOG"/>
    <property type="match status" value="1"/>
</dbReference>
<feature type="chain" id="PRO_5032566891" description="TolB protein" evidence="2">
    <location>
        <begin position="22"/>
        <end position="302"/>
    </location>
</feature>
<keyword evidence="4" id="KW-1185">Reference proteome</keyword>
<gene>
    <name evidence="3" type="ORF">HGH92_26150</name>
</gene>
<protein>
    <recommendedName>
        <fullName evidence="5">TolB protein</fullName>
    </recommendedName>
</protein>
<dbReference type="RefSeq" id="WP_168873758.1">
    <property type="nucleotide sequence ID" value="NZ_JABAIA010000003.1"/>
</dbReference>
<evidence type="ECO:0000313" key="3">
    <source>
        <dbReference type="EMBL" id="NLR67815.1"/>
    </source>
</evidence>
<dbReference type="Pfam" id="PF07676">
    <property type="entry name" value="PD40"/>
    <property type="match status" value="1"/>
</dbReference>
<dbReference type="AlphaFoldDB" id="A0A847S311"/>
<reference evidence="3 4" key="1">
    <citation type="submission" date="2020-04" db="EMBL/GenBank/DDBJ databases">
        <authorList>
            <person name="Yin C."/>
        </authorList>
    </citation>
    <scope>NUCLEOTIDE SEQUENCE [LARGE SCALE GENOMIC DNA]</scope>
    <source>
        <strain evidence="3 4">Ae27</strain>
    </source>
</reference>
<sequence length="302" mass="33037">MKTTILSLILLCFLVLPMACSKDKNGGIAGGGGQGILYYAAFKGFMKLDLRSGQQQQLIDIGSMSHQERFDVSRDGAEIVAYEESLSSDQVRFTIYNNSGQVAASFQVRQYVNGVPRISPDKSKVAVIWQPASTYPRKFVAVFTRSGQQVAGFEGASDYAWLPDGRLVMTASGGFYLSNPQLTSASRIADVSRFADVPGQLDVSPDGASVLFTSNYHVWVMNLDGSGMRQLTTSDVKEWYPAWSADGKKIFFTLDWSGNCKEVRVMDVPGQTVSIDPHSDAVAPRVLSDNNRICSASRPMVR</sequence>
<evidence type="ECO:0000313" key="4">
    <source>
        <dbReference type="Proteomes" id="UP000570474"/>
    </source>
</evidence>
<dbReference type="EMBL" id="JABAIA010000003">
    <property type="protein sequence ID" value="NLR67815.1"/>
    <property type="molecule type" value="Genomic_DNA"/>
</dbReference>
<evidence type="ECO:0000256" key="1">
    <source>
        <dbReference type="ARBA" id="ARBA00009820"/>
    </source>
</evidence>
<comment type="caution">
    <text evidence="3">The sequence shown here is derived from an EMBL/GenBank/DDBJ whole genome shotgun (WGS) entry which is preliminary data.</text>
</comment>
<dbReference type="Proteomes" id="UP000570474">
    <property type="component" value="Unassembled WGS sequence"/>
</dbReference>